<accession>A0ABX7NPV4</accession>
<comment type="similarity">
    <text evidence="2">Belongs to the zinc-containing alcohol dehydrogenase family.</text>
</comment>
<keyword evidence="4" id="KW-0862">Zinc</keyword>
<sequence length="335" mass="35947">MEGTMRAMVLRAPGEPLREERLPIPRPGPEELLLRVRACAVCRTDLHVVDGELTRPKLPLVPGHEIVATVVGAGEGVTAFPTGTRVGVPWLGWSCGECRFCLSARENLCERARFTGYDLDGGYAEFTVAHQRFCFPLPAGYSDVHAAPLMCAGLIGFRSLRLAGDAERLGLYGFGAAAHVLLQVARSRRRRVFAFTRPGDIEGQRFAKGLGAEWAGGSDELPPEPLDAAILFAPVGALVPAALRAVDRGGIVVCGGIHMSDIPSFPYALLWQERVLRSVANLTRADALDFLALAPGVPVRTEVQVFSLCAANEALEALRHGHVRGAAVLDVDARS</sequence>
<keyword evidence="8" id="KW-1185">Reference proteome</keyword>
<comment type="cofactor">
    <cofactor evidence="1">
        <name>Zn(2+)</name>
        <dbReference type="ChEBI" id="CHEBI:29105"/>
    </cofactor>
</comment>
<dbReference type="InterPro" id="IPR013154">
    <property type="entry name" value="ADH-like_N"/>
</dbReference>
<protein>
    <submittedName>
        <fullName evidence="7">Zinc-dependent alcohol dehydrogenase family protein</fullName>
    </submittedName>
</protein>
<evidence type="ECO:0000256" key="2">
    <source>
        <dbReference type="ARBA" id="ARBA00008072"/>
    </source>
</evidence>
<dbReference type="Proteomes" id="UP000662747">
    <property type="component" value="Chromosome"/>
</dbReference>
<dbReference type="NCBIfam" id="TIGR02822">
    <property type="entry name" value="adh_fam_2"/>
    <property type="match status" value="1"/>
</dbReference>
<dbReference type="PANTHER" id="PTHR42940">
    <property type="entry name" value="ALCOHOL DEHYDROGENASE 1-RELATED"/>
    <property type="match status" value="1"/>
</dbReference>
<dbReference type="RefSeq" id="WP_206722456.1">
    <property type="nucleotide sequence ID" value="NZ_CP071090.1"/>
</dbReference>
<proteinExistence type="inferred from homology"/>
<evidence type="ECO:0000256" key="5">
    <source>
        <dbReference type="ARBA" id="ARBA00023002"/>
    </source>
</evidence>
<dbReference type="InterPro" id="IPR014187">
    <property type="entry name" value="ADH_Zn_typ-2"/>
</dbReference>
<keyword evidence="3" id="KW-0479">Metal-binding</keyword>
<evidence type="ECO:0000256" key="4">
    <source>
        <dbReference type="ARBA" id="ARBA00022833"/>
    </source>
</evidence>
<gene>
    <name evidence="7" type="ORF">JY651_37490</name>
</gene>
<dbReference type="InterPro" id="IPR036291">
    <property type="entry name" value="NAD(P)-bd_dom_sf"/>
</dbReference>
<feature type="domain" description="Alcohol dehydrogenase-like N-terminal" evidence="6">
    <location>
        <begin position="28"/>
        <end position="138"/>
    </location>
</feature>
<dbReference type="Gene3D" id="3.90.180.10">
    <property type="entry name" value="Medium-chain alcohol dehydrogenases, catalytic domain"/>
    <property type="match status" value="1"/>
</dbReference>
<evidence type="ECO:0000259" key="6">
    <source>
        <dbReference type="Pfam" id="PF08240"/>
    </source>
</evidence>
<keyword evidence="5" id="KW-0560">Oxidoreductase</keyword>
<evidence type="ECO:0000313" key="8">
    <source>
        <dbReference type="Proteomes" id="UP000662747"/>
    </source>
</evidence>
<dbReference type="SUPFAM" id="SSF51735">
    <property type="entry name" value="NAD(P)-binding Rossmann-fold domains"/>
    <property type="match status" value="1"/>
</dbReference>
<dbReference type="Pfam" id="PF08240">
    <property type="entry name" value="ADH_N"/>
    <property type="match status" value="1"/>
</dbReference>
<dbReference type="CDD" id="cd08298">
    <property type="entry name" value="CAD2"/>
    <property type="match status" value="1"/>
</dbReference>
<evidence type="ECO:0000256" key="1">
    <source>
        <dbReference type="ARBA" id="ARBA00001947"/>
    </source>
</evidence>
<evidence type="ECO:0000256" key="3">
    <source>
        <dbReference type="ARBA" id="ARBA00022723"/>
    </source>
</evidence>
<evidence type="ECO:0000313" key="7">
    <source>
        <dbReference type="EMBL" id="QSQ20876.1"/>
    </source>
</evidence>
<dbReference type="InterPro" id="IPR011032">
    <property type="entry name" value="GroES-like_sf"/>
</dbReference>
<dbReference type="Gene3D" id="3.40.50.720">
    <property type="entry name" value="NAD(P)-binding Rossmann-like Domain"/>
    <property type="match status" value="1"/>
</dbReference>
<dbReference type="SUPFAM" id="SSF50129">
    <property type="entry name" value="GroES-like"/>
    <property type="match status" value="1"/>
</dbReference>
<reference evidence="7 8" key="1">
    <citation type="submission" date="2021-02" db="EMBL/GenBank/DDBJ databases">
        <title>De Novo genome assembly of isolated myxobacteria.</title>
        <authorList>
            <person name="Stevens D.C."/>
        </authorList>
    </citation>
    <scope>NUCLEOTIDE SEQUENCE [LARGE SCALE GENOMIC DNA]</scope>
    <source>
        <strain evidence="8">SCPEA02</strain>
    </source>
</reference>
<name>A0ABX7NPV4_9BACT</name>
<dbReference type="PANTHER" id="PTHR42940:SF8">
    <property type="entry name" value="VACUOLAR PROTEIN SORTING-ASSOCIATED PROTEIN 11"/>
    <property type="match status" value="1"/>
</dbReference>
<dbReference type="EMBL" id="CP071090">
    <property type="protein sequence ID" value="QSQ20876.1"/>
    <property type="molecule type" value="Genomic_DNA"/>
</dbReference>
<organism evidence="7 8">
    <name type="scientific">Pyxidicoccus parkwayensis</name>
    <dbReference type="NCBI Taxonomy" id="2813578"/>
    <lineage>
        <taxon>Bacteria</taxon>
        <taxon>Pseudomonadati</taxon>
        <taxon>Myxococcota</taxon>
        <taxon>Myxococcia</taxon>
        <taxon>Myxococcales</taxon>
        <taxon>Cystobacterineae</taxon>
        <taxon>Myxococcaceae</taxon>
        <taxon>Pyxidicoccus</taxon>
    </lineage>
</organism>